<evidence type="ECO:0000313" key="2">
    <source>
        <dbReference type="Proteomes" id="UP000006426"/>
    </source>
</evidence>
<dbReference type="EMBL" id="CP031226">
    <property type="protein sequence ID" value="AXH60344.1"/>
    <property type="molecule type" value="Genomic_DNA"/>
</dbReference>
<sequence>MNKVMTYQDMSFADYTPLLADSIQQLLAKGLVLQHEKMTVVSSTAGQGFIDPISKNRELPERTGIYSRDAIGIWRNIGDASQMDDLAMYLAMNTPSKNRYSLMVELIEKASAASIQITRPSSSPDHAMQP</sequence>
<keyword evidence="1" id="KW-0614">Plasmid</keyword>
<geneLocation type="plasmid" evidence="2">
    <name>pmppla107</name>
</geneLocation>
<protein>
    <submittedName>
        <fullName evidence="1">Uncharacterized protein</fullName>
    </submittedName>
</protein>
<proteinExistence type="predicted"/>
<reference evidence="1 2" key="1">
    <citation type="journal article" date="2011" name="PLoS Pathog.">
        <title>Dynamic evolution of pathogenicity revealed by sequencing and comparative genomics of 19 Pseudomonas syringae isolates.</title>
        <authorList>
            <person name="Baltrus D.A."/>
            <person name="Nishimura M.T."/>
            <person name="Romanchuk A."/>
            <person name="Chang J.H."/>
            <person name="Mukhtar M.S."/>
            <person name="Cherkis K."/>
            <person name="Roach J."/>
            <person name="Grant S.R."/>
            <person name="Jones C.D."/>
            <person name="Dangl J.L."/>
        </authorList>
    </citation>
    <scope>NUCLEOTIDE SEQUENCE [LARGE SCALE GENOMIC DNA]</scope>
    <source>
        <strain evidence="1 2">M301315</strain>
    </source>
</reference>
<evidence type="ECO:0000313" key="1">
    <source>
        <dbReference type="EMBL" id="AXH60344.1"/>
    </source>
</evidence>
<organism evidence="1 2">
    <name type="scientific">Pseudomonas amygdali pv. lachrymans str. M301315</name>
    <dbReference type="NCBI Taxonomy" id="629260"/>
    <lineage>
        <taxon>Bacteria</taxon>
        <taxon>Pseudomonadati</taxon>
        <taxon>Pseudomonadota</taxon>
        <taxon>Gammaproteobacteria</taxon>
        <taxon>Pseudomonadales</taxon>
        <taxon>Pseudomonadaceae</taxon>
        <taxon>Pseudomonas</taxon>
        <taxon>Pseudomonas amygdali</taxon>
    </lineage>
</organism>
<gene>
    <name evidence="1" type="ORF">PLA107_034805</name>
</gene>
<dbReference type="GeneID" id="39473877"/>
<dbReference type="AlphaFoldDB" id="A0AAD0PX29"/>
<accession>A0AAD0PX29</accession>
<dbReference type="Proteomes" id="UP000006426">
    <property type="component" value="Plasmid pmppla107"/>
</dbReference>
<name>A0AAD0PX29_PSEAV</name>
<dbReference type="RefSeq" id="WP_005742513.1">
    <property type="nucleotide sequence ID" value="NZ_CP031226.1"/>
</dbReference>